<evidence type="ECO:0000313" key="4">
    <source>
        <dbReference type="EMBL" id="CAG5077270.1"/>
    </source>
</evidence>
<dbReference type="InterPro" id="IPR002068">
    <property type="entry name" value="A-crystallin/Hsp20_dom"/>
</dbReference>
<evidence type="ECO:0000259" key="3">
    <source>
        <dbReference type="PROSITE" id="PS01031"/>
    </source>
</evidence>
<dbReference type="InterPro" id="IPR008978">
    <property type="entry name" value="HSP20-like_chaperone"/>
</dbReference>
<dbReference type="CDD" id="cd06464">
    <property type="entry name" value="ACD_sHsps-like"/>
    <property type="match status" value="1"/>
</dbReference>
<keyword evidence="5" id="KW-1185">Reference proteome</keyword>
<dbReference type="Gene3D" id="2.60.40.790">
    <property type="match status" value="1"/>
</dbReference>
<reference evidence="4" key="1">
    <citation type="submission" date="2021-04" db="EMBL/GenBank/DDBJ databases">
        <authorList>
            <person name="Rodrigo-Torres L."/>
            <person name="Arahal R. D."/>
            <person name="Lucena T."/>
        </authorList>
    </citation>
    <scope>NUCLEOTIDE SEQUENCE</scope>
    <source>
        <strain evidence="4">AS29M-1</strain>
    </source>
</reference>
<comment type="similarity">
    <text evidence="1 2">Belongs to the small heat shock protein (HSP20) family.</text>
</comment>
<dbReference type="Proteomes" id="UP000683507">
    <property type="component" value="Chromosome"/>
</dbReference>
<evidence type="ECO:0000256" key="2">
    <source>
        <dbReference type="RuleBase" id="RU003616"/>
    </source>
</evidence>
<evidence type="ECO:0000313" key="5">
    <source>
        <dbReference type="Proteomes" id="UP000683507"/>
    </source>
</evidence>
<dbReference type="KEGG" id="ptan:CRYO30217_00335"/>
<gene>
    <name evidence="4" type="primary">ibpB</name>
    <name evidence="4" type="ORF">CRYO30217_00335</name>
</gene>
<organism evidence="4 5">
    <name type="scientific">Parvicella tangerina</name>
    <dbReference type="NCBI Taxonomy" id="2829795"/>
    <lineage>
        <taxon>Bacteria</taxon>
        <taxon>Pseudomonadati</taxon>
        <taxon>Bacteroidota</taxon>
        <taxon>Flavobacteriia</taxon>
        <taxon>Flavobacteriales</taxon>
        <taxon>Parvicellaceae</taxon>
        <taxon>Parvicella</taxon>
    </lineage>
</organism>
<feature type="domain" description="SHSP" evidence="3">
    <location>
        <begin position="30"/>
        <end position="149"/>
    </location>
</feature>
<keyword evidence="4" id="KW-0346">Stress response</keyword>
<dbReference type="AlphaFoldDB" id="A0A916JL90"/>
<dbReference type="RefSeq" id="WP_258540573.1">
    <property type="nucleotide sequence ID" value="NZ_OU015584.1"/>
</dbReference>
<sequence length="149" mass="17167">MTLIRKHESSLPSIWNDLFERSLFSHPLNGHSEFTVPPVNISENDTSFLVELAAPGLKKEDFNINLDRDQMTISVEQSTKTEEETENKDEHVKYSKREFSYRSFRRSFTLPDTANLEGISAMYEDGVLKVNIAKKDEAKLNTQRKISVQ</sequence>
<accession>A0A916JL90</accession>
<dbReference type="EMBL" id="OU015584">
    <property type="protein sequence ID" value="CAG5077270.1"/>
    <property type="molecule type" value="Genomic_DNA"/>
</dbReference>
<dbReference type="PANTHER" id="PTHR11527">
    <property type="entry name" value="HEAT-SHOCK PROTEIN 20 FAMILY MEMBER"/>
    <property type="match status" value="1"/>
</dbReference>
<dbReference type="SUPFAM" id="SSF49764">
    <property type="entry name" value="HSP20-like chaperones"/>
    <property type="match status" value="1"/>
</dbReference>
<dbReference type="InterPro" id="IPR031107">
    <property type="entry name" value="Small_HSP"/>
</dbReference>
<protein>
    <submittedName>
        <fullName evidence="4">Small heat shock protein IbpB</fullName>
    </submittedName>
</protein>
<dbReference type="Pfam" id="PF00011">
    <property type="entry name" value="HSP20"/>
    <property type="match status" value="1"/>
</dbReference>
<evidence type="ECO:0000256" key="1">
    <source>
        <dbReference type="PROSITE-ProRule" id="PRU00285"/>
    </source>
</evidence>
<name>A0A916JL90_9FLAO</name>
<dbReference type="PROSITE" id="PS01031">
    <property type="entry name" value="SHSP"/>
    <property type="match status" value="1"/>
</dbReference>
<proteinExistence type="inferred from homology"/>